<comment type="caution">
    <text evidence="1">The sequence shown here is derived from an EMBL/GenBank/DDBJ whole genome shotgun (WGS) entry which is preliminary data.</text>
</comment>
<sequence length="95" mass="10737">MKRRRQSHSRENDVSFYASCQIWWSISGGGSTHASDYDNVESVAAIAPSWELCRCLGAGGSWHISATSARSPRDYRATRAPCERLFYIFTETQLM</sequence>
<reference evidence="1" key="1">
    <citation type="submission" date="2022-03" db="EMBL/GenBank/DDBJ databases">
        <authorList>
            <person name="Lindestad O."/>
        </authorList>
    </citation>
    <scope>NUCLEOTIDE SEQUENCE</scope>
</reference>
<evidence type="ECO:0000313" key="1">
    <source>
        <dbReference type="EMBL" id="CAH2242123.1"/>
    </source>
</evidence>
<accession>A0A8S4S2A9</accession>
<dbReference type="Proteomes" id="UP000838756">
    <property type="component" value="Unassembled WGS sequence"/>
</dbReference>
<dbReference type="EMBL" id="CAKXAJ010025625">
    <property type="protein sequence ID" value="CAH2242123.1"/>
    <property type="molecule type" value="Genomic_DNA"/>
</dbReference>
<name>A0A8S4S2A9_9NEOP</name>
<protein>
    <submittedName>
        <fullName evidence="1">Jg22815 protein</fullName>
    </submittedName>
</protein>
<organism evidence="1 2">
    <name type="scientific">Pararge aegeria aegeria</name>
    <dbReference type="NCBI Taxonomy" id="348720"/>
    <lineage>
        <taxon>Eukaryota</taxon>
        <taxon>Metazoa</taxon>
        <taxon>Ecdysozoa</taxon>
        <taxon>Arthropoda</taxon>
        <taxon>Hexapoda</taxon>
        <taxon>Insecta</taxon>
        <taxon>Pterygota</taxon>
        <taxon>Neoptera</taxon>
        <taxon>Endopterygota</taxon>
        <taxon>Lepidoptera</taxon>
        <taxon>Glossata</taxon>
        <taxon>Ditrysia</taxon>
        <taxon>Papilionoidea</taxon>
        <taxon>Nymphalidae</taxon>
        <taxon>Satyrinae</taxon>
        <taxon>Satyrini</taxon>
        <taxon>Parargina</taxon>
        <taxon>Pararge</taxon>
    </lineage>
</organism>
<gene>
    <name evidence="1" type="primary">jg22815</name>
    <name evidence="1" type="ORF">PAEG_LOCUS18480</name>
</gene>
<dbReference type="AlphaFoldDB" id="A0A8S4S2A9"/>
<evidence type="ECO:0000313" key="2">
    <source>
        <dbReference type="Proteomes" id="UP000838756"/>
    </source>
</evidence>
<proteinExistence type="predicted"/>
<keyword evidence="2" id="KW-1185">Reference proteome</keyword>